<dbReference type="InterPro" id="IPR013551">
    <property type="entry name" value="YicC-like_C"/>
</dbReference>
<comment type="cofactor">
    <cofactor evidence="1">
        <name>a divalent metal cation</name>
        <dbReference type="ChEBI" id="CHEBI:60240"/>
    </cofactor>
</comment>
<name>A0A1M6X6L6_9BACT</name>
<keyword evidence="4" id="KW-0378">Hydrolase</keyword>
<evidence type="ECO:0000313" key="9">
    <source>
        <dbReference type="Proteomes" id="UP000184275"/>
    </source>
</evidence>
<evidence type="ECO:0000256" key="1">
    <source>
        <dbReference type="ARBA" id="ARBA00001968"/>
    </source>
</evidence>
<comment type="similarity">
    <text evidence="5">Belongs to the YicC/YloC family.</text>
</comment>
<accession>A0A1M6X6L6</accession>
<dbReference type="PANTHER" id="PTHR30636:SF3">
    <property type="entry name" value="UPF0701 PROTEIN YICC"/>
    <property type="match status" value="1"/>
</dbReference>
<evidence type="ECO:0000313" key="8">
    <source>
        <dbReference type="EMBL" id="SHL01455.1"/>
    </source>
</evidence>
<dbReference type="PANTHER" id="PTHR30636">
    <property type="entry name" value="UPF0701 PROTEIN YICC"/>
    <property type="match status" value="1"/>
</dbReference>
<dbReference type="AlphaFoldDB" id="A0A1M6X6L6"/>
<dbReference type="GO" id="GO:0016787">
    <property type="term" value="F:hydrolase activity"/>
    <property type="evidence" value="ECO:0007669"/>
    <property type="project" value="UniProtKB-KW"/>
</dbReference>
<gene>
    <name evidence="8" type="ORF">SAMN05720469_1295</name>
</gene>
<keyword evidence="2" id="KW-0540">Nuclease</keyword>
<dbReference type="InterPro" id="IPR005229">
    <property type="entry name" value="YicC/YloC-like"/>
</dbReference>
<evidence type="ECO:0000259" key="7">
    <source>
        <dbReference type="Pfam" id="PF08340"/>
    </source>
</evidence>
<evidence type="ECO:0000256" key="3">
    <source>
        <dbReference type="ARBA" id="ARBA00022759"/>
    </source>
</evidence>
<sequence>MAIISMTGYGKDTFLLHGMPCSVEVRSVNSRFLEITCHLPKNYSYLEFELKEEVKKFLSRGSVNLSLNLGDREDSAIPTGYADDVVEAYLKIARDIQKKYGVSGEPSLEQVLALPNVLVYGADAEQKENEKRIKESLDKALQSLVQMREKEGLNLKSDLEKRVFAMDKILDEIQQLDPERIVEWKKKFEERLKALVGNAGIDPVRVVQEASIIADRLDINEEITRFKSHNKLFLSTLELGANQGKKLTFILQEMGREANTLATKCQSAKIAALAIQLKDSVETIREQTMNIE</sequence>
<dbReference type="Proteomes" id="UP000184275">
    <property type="component" value="Unassembled WGS sequence"/>
</dbReference>
<evidence type="ECO:0000256" key="5">
    <source>
        <dbReference type="ARBA" id="ARBA00035648"/>
    </source>
</evidence>
<dbReference type="InterPro" id="IPR013527">
    <property type="entry name" value="YicC-like_N"/>
</dbReference>
<keyword evidence="9" id="KW-1185">Reference proteome</keyword>
<evidence type="ECO:0000259" key="6">
    <source>
        <dbReference type="Pfam" id="PF03755"/>
    </source>
</evidence>
<reference evidence="9" key="1">
    <citation type="submission" date="2016-11" db="EMBL/GenBank/DDBJ databases">
        <authorList>
            <person name="Varghese N."/>
            <person name="Submissions S."/>
        </authorList>
    </citation>
    <scope>NUCLEOTIDE SEQUENCE [LARGE SCALE GENOMIC DNA]</scope>
    <source>
        <strain evidence="9">UWOS</strain>
    </source>
</reference>
<keyword evidence="3" id="KW-0255">Endonuclease</keyword>
<dbReference type="GO" id="GO:0004521">
    <property type="term" value="F:RNA endonuclease activity"/>
    <property type="evidence" value="ECO:0007669"/>
    <property type="project" value="InterPro"/>
</dbReference>
<dbReference type="NCBIfam" id="TIGR00255">
    <property type="entry name" value="YicC/YloC family endoribonuclease"/>
    <property type="match status" value="1"/>
</dbReference>
<feature type="domain" description="Endoribonuclease YicC-like C-terminal" evidence="7">
    <location>
        <begin position="173"/>
        <end position="292"/>
    </location>
</feature>
<protein>
    <submittedName>
        <fullName evidence="8">TIGR00255 family protein</fullName>
    </submittedName>
</protein>
<proteinExistence type="inferred from homology"/>
<evidence type="ECO:0000256" key="4">
    <source>
        <dbReference type="ARBA" id="ARBA00022801"/>
    </source>
</evidence>
<dbReference type="RefSeq" id="WP_073305544.1">
    <property type="nucleotide sequence ID" value="NZ_FRAW01000029.1"/>
</dbReference>
<dbReference type="EMBL" id="FRAW01000029">
    <property type="protein sequence ID" value="SHL01455.1"/>
    <property type="molecule type" value="Genomic_DNA"/>
</dbReference>
<feature type="domain" description="Endoribonuclease YicC-like N-terminal" evidence="6">
    <location>
        <begin position="3"/>
        <end position="156"/>
    </location>
</feature>
<organism evidence="8 9">
    <name type="scientific">Fibrobacter intestinalis</name>
    <dbReference type="NCBI Taxonomy" id="28122"/>
    <lineage>
        <taxon>Bacteria</taxon>
        <taxon>Pseudomonadati</taxon>
        <taxon>Fibrobacterota</taxon>
        <taxon>Fibrobacteria</taxon>
        <taxon>Fibrobacterales</taxon>
        <taxon>Fibrobacteraceae</taxon>
        <taxon>Fibrobacter</taxon>
    </lineage>
</organism>
<evidence type="ECO:0000256" key="2">
    <source>
        <dbReference type="ARBA" id="ARBA00022722"/>
    </source>
</evidence>
<dbReference type="Pfam" id="PF08340">
    <property type="entry name" value="YicC-like_C"/>
    <property type="match status" value="1"/>
</dbReference>
<dbReference type="Pfam" id="PF03755">
    <property type="entry name" value="YicC-like_N"/>
    <property type="match status" value="1"/>
</dbReference>